<protein>
    <submittedName>
        <fullName evidence="1">Uncharacterized protein</fullName>
    </submittedName>
</protein>
<evidence type="ECO:0000313" key="1">
    <source>
        <dbReference type="EMBL" id="AKT39363.1"/>
    </source>
</evidence>
<dbReference type="OrthoDB" id="1376847at2"/>
<dbReference type="EMBL" id="CP012159">
    <property type="protein sequence ID" value="AKT39363.1"/>
    <property type="molecule type" value="Genomic_DNA"/>
</dbReference>
<organism evidence="1 2">
    <name type="scientific">Chondromyces crocatus</name>
    <dbReference type="NCBI Taxonomy" id="52"/>
    <lineage>
        <taxon>Bacteria</taxon>
        <taxon>Pseudomonadati</taxon>
        <taxon>Myxococcota</taxon>
        <taxon>Polyangia</taxon>
        <taxon>Polyangiales</taxon>
        <taxon>Polyangiaceae</taxon>
        <taxon>Chondromyces</taxon>
    </lineage>
</organism>
<dbReference type="SUPFAM" id="SSF51182">
    <property type="entry name" value="RmlC-like cupins"/>
    <property type="match status" value="1"/>
</dbReference>
<keyword evidence="2" id="KW-1185">Reference proteome</keyword>
<evidence type="ECO:0000313" key="2">
    <source>
        <dbReference type="Proteomes" id="UP000067626"/>
    </source>
</evidence>
<dbReference type="InterPro" id="IPR011051">
    <property type="entry name" value="RmlC_Cupin_sf"/>
</dbReference>
<dbReference type="RefSeq" id="WP_050431466.1">
    <property type="nucleotide sequence ID" value="NZ_CP012159.1"/>
</dbReference>
<proteinExistence type="predicted"/>
<dbReference type="KEGG" id="ccro:CMC5_035100"/>
<gene>
    <name evidence="1" type="ORF">CMC5_035100</name>
</gene>
<sequence length="310" mass="34575">MPSPRDHQQPSAPPHALGPKRLAQALTCTIAGLPPERATAWRQRLDPAQLAVMLFGTAETLHADALLHQSRRLVDGLTGKLVERALSLDSLRQRTPEDQERIEGRGILRALHLDEPELYPAVARTPLGFLSLRMFVAEGSQHHLQELIRIHVWEEGHRSPVENLDTTLHSHELSCRSFILHGEISNELYRVTPTDDVHAPQALYRTECDRDERPVFRNTQRRVTVEPVLDLSYASGSTYEVPLGLFHRNRVPAEAYTATLFYFGNIPGRRQSYSLGPADGLELGTAPVGTDDHAKVGPIIDQLCSRVLAA</sequence>
<reference evidence="1 2" key="1">
    <citation type="submission" date="2015-07" db="EMBL/GenBank/DDBJ databases">
        <title>Genome analysis of myxobacterium Chondromyces crocatus Cm c5 reveals a high potential for natural compound synthesis and the genetic basis for the loss of fruiting body formation.</title>
        <authorList>
            <person name="Zaburannyi N."/>
            <person name="Bunk B."/>
            <person name="Maier J."/>
            <person name="Overmann J."/>
            <person name="Mueller R."/>
        </authorList>
    </citation>
    <scope>NUCLEOTIDE SEQUENCE [LARGE SCALE GENOMIC DNA]</scope>
    <source>
        <strain evidence="1 2">Cm c5</strain>
    </source>
</reference>
<name>A0A0K1EFJ9_CHOCO</name>
<dbReference type="AlphaFoldDB" id="A0A0K1EFJ9"/>
<dbReference type="Proteomes" id="UP000067626">
    <property type="component" value="Chromosome"/>
</dbReference>
<accession>A0A0K1EFJ9</accession>